<evidence type="ECO:0000313" key="3">
    <source>
        <dbReference type="EMBL" id="RAL47927.1"/>
    </source>
</evidence>
<feature type="region of interest" description="Disordered" evidence="1">
    <location>
        <begin position="58"/>
        <end position="87"/>
    </location>
</feature>
<proteinExistence type="predicted"/>
<dbReference type="PANTHER" id="PTHR34377">
    <property type="entry name" value="TETRATRICOPEPTIDE REPEAT (TPR)-LIKE SUPERFAMILY PROTEIN"/>
    <property type="match status" value="1"/>
</dbReference>
<evidence type="ECO:0000256" key="2">
    <source>
        <dbReference type="SAM" id="SignalP"/>
    </source>
</evidence>
<comment type="caution">
    <text evidence="3">The sequence shown here is derived from an EMBL/GenBank/DDBJ whole genome shotgun (WGS) entry which is preliminary data.</text>
</comment>
<protein>
    <recommendedName>
        <fullName evidence="5">Bifunctional inhibitor/plant lipid transfer protein/seed storage helical domain-containing protein</fullName>
    </recommendedName>
</protein>
<keyword evidence="2" id="KW-0732">Signal</keyword>
<dbReference type="AlphaFoldDB" id="A0A328DQH3"/>
<name>A0A328DQH3_9ASTE</name>
<feature type="compositionally biased region" description="Basic residues" evidence="1">
    <location>
        <begin position="66"/>
        <end position="87"/>
    </location>
</feature>
<evidence type="ECO:0000313" key="4">
    <source>
        <dbReference type="Proteomes" id="UP000249390"/>
    </source>
</evidence>
<evidence type="ECO:0008006" key="5">
    <source>
        <dbReference type="Google" id="ProtNLM"/>
    </source>
</evidence>
<feature type="signal peptide" evidence="2">
    <location>
        <begin position="1"/>
        <end position="22"/>
    </location>
</feature>
<keyword evidence="4" id="KW-1185">Reference proteome</keyword>
<dbReference type="Proteomes" id="UP000249390">
    <property type="component" value="Unassembled WGS sequence"/>
</dbReference>
<organism evidence="3 4">
    <name type="scientific">Cuscuta australis</name>
    <dbReference type="NCBI Taxonomy" id="267555"/>
    <lineage>
        <taxon>Eukaryota</taxon>
        <taxon>Viridiplantae</taxon>
        <taxon>Streptophyta</taxon>
        <taxon>Embryophyta</taxon>
        <taxon>Tracheophyta</taxon>
        <taxon>Spermatophyta</taxon>
        <taxon>Magnoliopsida</taxon>
        <taxon>eudicotyledons</taxon>
        <taxon>Gunneridae</taxon>
        <taxon>Pentapetalae</taxon>
        <taxon>asterids</taxon>
        <taxon>lamiids</taxon>
        <taxon>Solanales</taxon>
        <taxon>Convolvulaceae</taxon>
        <taxon>Cuscuteae</taxon>
        <taxon>Cuscuta</taxon>
        <taxon>Cuscuta subgen. Grammica</taxon>
        <taxon>Cuscuta sect. Cleistogrammica</taxon>
    </lineage>
</organism>
<reference evidence="3 4" key="1">
    <citation type="submission" date="2018-06" db="EMBL/GenBank/DDBJ databases">
        <title>The Genome of Cuscuta australis (Dodder) Provides Insight into the Evolution of Plant Parasitism.</title>
        <authorList>
            <person name="Liu H."/>
        </authorList>
    </citation>
    <scope>NUCLEOTIDE SEQUENCE [LARGE SCALE GENOMIC DNA]</scope>
    <source>
        <strain evidence="4">cv. Yunnan</strain>
        <tissue evidence="3">Vines</tissue>
    </source>
</reference>
<gene>
    <name evidence="3" type="ORF">DM860_015714</name>
</gene>
<evidence type="ECO:0000256" key="1">
    <source>
        <dbReference type="SAM" id="MobiDB-lite"/>
    </source>
</evidence>
<dbReference type="PANTHER" id="PTHR34377:SF3">
    <property type="entry name" value="TETRATRICOPEPTIDE REPEAT (TPR)-LIKE SUPERFAMILY PROTEIN"/>
    <property type="match status" value="1"/>
</dbReference>
<sequence length="146" mass="16629">MRAAALFFLVLVLLLGPPSTLAVEGHWRRPPPAPMCASQITLVNHACSFLMLNPRSPPPSALPHHPVQRHHLPHHHHHHPPPHHVRRHSPEEEICCRWLKEVDDQCVCDMLVNLPPFLARPLHQFTVRVGDSCHQTYRCGTPITMD</sequence>
<feature type="chain" id="PRO_5016437449" description="Bifunctional inhibitor/plant lipid transfer protein/seed storage helical domain-containing protein" evidence="2">
    <location>
        <begin position="23"/>
        <end position="146"/>
    </location>
</feature>
<accession>A0A328DQH3</accession>
<dbReference type="EMBL" id="NQVE01000106">
    <property type="protein sequence ID" value="RAL47927.1"/>
    <property type="molecule type" value="Genomic_DNA"/>
</dbReference>